<reference evidence="5" key="1">
    <citation type="submission" date="2022-07" db="EMBL/GenBank/DDBJ databases">
        <title>Phylogenomic reconstructions and comparative analyses of Kickxellomycotina fungi.</title>
        <authorList>
            <person name="Reynolds N.K."/>
            <person name="Stajich J.E."/>
            <person name="Barry K."/>
            <person name="Grigoriev I.V."/>
            <person name="Crous P."/>
            <person name="Smith M.E."/>
        </authorList>
    </citation>
    <scope>NUCLEOTIDE SEQUENCE</scope>
    <source>
        <strain evidence="5">NBRC 105413</strain>
    </source>
</reference>
<keyword evidence="3" id="KW-0012">Acyltransferase</keyword>
<sequence length="175" mass="19903">MSSDAVAKITEKPEISIRPATEADLDLILWFIHQLAIFEKAPDQVTATPDLLRQNLFGPHPYAHVLLVHAKTADKMEPAGFALYFHNFSTWLGRPGLYLEDLFVCPEYRNMGVGKLLLSRLAGIAREKGCGRMEWTVLDWNQPAIDFYEGVGARLLKEWIICRVDGKSLQEFIRM</sequence>
<keyword evidence="2" id="KW-0808">Transferase</keyword>
<proteinExistence type="inferred from homology"/>
<dbReference type="GO" id="GO:0008080">
    <property type="term" value="F:N-acetyltransferase activity"/>
    <property type="evidence" value="ECO:0007669"/>
    <property type="project" value="TreeGrafter"/>
</dbReference>
<dbReference type="InterPro" id="IPR051016">
    <property type="entry name" value="Diverse_Substrate_AcTransf"/>
</dbReference>
<comment type="caution">
    <text evidence="5">The sequence shown here is derived from an EMBL/GenBank/DDBJ whole genome shotgun (WGS) entry which is preliminary data.</text>
</comment>
<dbReference type="InterPro" id="IPR016181">
    <property type="entry name" value="Acyl_CoA_acyltransferase"/>
</dbReference>
<evidence type="ECO:0000256" key="1">
    <source>
        <dbReference type="ARBA" id="ARBA00008694"/>
    </source>
</evidence>
<dbReference type="AlphaFoldDB" id="A0A9W7XLM5"/>
<dbReference type="Proteomes" id="UP001145021">
    <property type="component" value="Unassembled WGS sequence"/>
</dbReference>
<accession>A0A9W7XLM5</accession>
<dbReference type="CDD" id="cd04301">
    <property type="entry name" value="NAT_SF"/>
    <property type="match status" value="1"/>
</dbReference>
<evidence type="ECO:0000313" key="6">
    <source>
        <dbReference type="Proteomes" id="UP001145021"/>
    </source>
</evidence>
<evidence type="ECO:0000256" key="3">
    <source>
        <dbReference type="ARBA" id="ARBA00023315"/>
    </source>
</evidence>
<evidence type="ECO:0000313" key="5">
    <source>
        <dbReference type="EMBL" id="KAJ1645779.1"/>
    </source>
</evidence>
<gene>
    <name evidence="5" type="primary">ats1</name>
    <name evidence="5" type="ORF">LPJ64_002672</name>
</gene>
<dbReference type="PANTHER" id="PTHR10545">
    <property type="entry name" value="DIAMINE N-ACETYLTRANSFERASE"/>
    <property type="match status" value="1"/>
</dbReference>
<dbReference type="FunFam" id="3.40.630.30:FF:000064">
    <property type="entry name" value="GNAT family acetyltransferase"/>
    <property type="match status" value="1"/>
</dbReference>
<dbReference type="InterPro" id="IPR000182">
    <property type="entry name" value="GNAT_dom"/>
</dbReference>
<dbReference type="Pfam" id="PF00583">
    <property type="entry name" value="Acetyltransf_1"/>
    <property type="match status" value="1"/>
</dbReference>
<dbReference type="PANTHER" id="PTHR10545:SF29">
    <property type="entry name" value="GH14572P-RELATED"/>
    <property type="match status" value="1"/>
</dbReference>
<organism evidence="5 6">
    <name type="scientific">Coemansia asiatica</name>
    <dbReference type="NCBI Taxonomy" id="1052880"/>
    <lineage>
        <taxon>Eukaryota</taxon>
        <taxon>Fungi</taxon>
        <taxon>Fungi incertae sedis</taxon>
        <taxon>Zoopagomycota</taxon>
        <taxon>Kickxellomycotina</taxon>
        <taxon>Kickxellomycetes</taxon>
        <taxon>Kickxellales</taxon>
        <taxon>Kickxellaceae</taxon>
        <taxon>Coemansia</taxon>
    </lineage>
</organism>
<dbReference type="Gene3D" id="3.40.630.30">
    <property type="match status" value="1"/>
</dbReference>
<evidence type="ECO:0000259" key="4">
    <source>
        <dbReference type="PROSITE" id="PS51186"/>
    </source>
</evidence>
<comment type="similarity">
    <text evidence="1">Belongs to the acetyltransferase family.</text>
</comment>
<evidence type="ECO:0000256" key="2">
    <source>
        <dbReference type="ARBA" id="ARBA00022679"/>
    </source>
</evidence>
<keyword evidence="6" id="KW-1185">Reference proteome</keyword>
<feature type="domain" description="N-acetyltransferase" evidence="4">
    <location>
        <begin position="15"/>
        <end position="175"/>
    </location>
</feature>
<dbReference type="SUPFAM" id="SSF55729">
    <property type="entry name" value="Acyl-CoA N-acyltransferases (Nat)"/>
    <property type="match status" value="1"/>
</dbReference>
<name>A0A9W7XLM5_9FUNG</name>
<dbReference type="PROSITE" id="PS51186">
    <property type="entry name" value="GNAT"/>
    <property type="match status" value="1"/>
</dbReference>
<protein>
    <submittedName>
        <fullName evidence="5">Acetyltransferase</fullName>
    </submittedName>
</protein>
<dbReference type="EMBL" id="JANBOH010000089">
    <property type="protein sequence ID" value="KAJ1645779.1"/>
    <property type="molecule type" value="Genomic_DNA"/>
</dbReference>